<dbReference type="Gene3D" id="3.90.190.20">
    <property type="entry name" value="Mur ligase, C-terminal domain"/>
    <property type="match status" value="1"/>
</dbReference>
<comment type="subcellular location">
    <subcellularLocation>
        <location evidence="11 12">Cytoplasm</location>
    </subcellularLocation>
</comment>
<dbReference type="InterPro" id="IPR000713">
    <property type="entry name" value="Mur_ligase_N"/>
</dbReference>
<evidence type="ECO:0000256" key="9">
    <source>
        <dbReference type="ARBA" id="ARBA00023306"/>
    </source>
</evidence>
<keyword evidence="3 11" id="KW-0436">Ligase</keyword>
<evidence type="ECO:0000256" key="11">
    <source>
        <dbReference type="HAMAP-Rule" id="MF_00208"/>
    </source>
</evidence>
<comment type="function">
    <text evidence="11">Catalyzes the addition of meso-diaminopimelic acid to the nucleotide precursor UDP-N-acetylmuramoyl-L-alanyl-D-glutamate (UMAG) in the biosynthesis of bacterial cell-wall peptidoglycan.</text>
</comment>
<comment type="pathway">
    <text evidence="11 12">Cell wall biogenesis; peptidoglycan biosynthesis.</text>
</comment>
<comment type="PTM">
    <text evidence="11">Carboxylation is probably crucial for Mg(2+) binding and, consequently, for the gamma-phosphate positioning of ATP.</text>
</comment>
<dbReference type="HAMAP" id="MF_00208">
    <property type="entry name" value="MurE"/>
    <property type="match status" value="1"/>
</dbReference>
<comment type="caution">
    <text evidence="11">Lacks conserved residue(s) required for the propagation of feature annotation.</text>
</comment>
<feature type="domain" description="Mur ligase C-terminal" evidence="14">
    <location>
        <begin position="338"/>
        <end position="464"/>
    </location>
</feature>
<dbReference type="InterPro" id="IPR036565">
    <property type="entry name" value="Mur-like_cat_sf"/>
</dbReference>
<keyword evidence="6 11" id="KW-0067">ATP-binding</keyword>
<dbReference type="NCBIfam" id="TIGR01085">
    <property type="entry name" value="murE"/>
    <property type="match status" value="1"/>
</dbReference>
<feature type="binding site" evidence="11">
    <location>
        <position position="31"/>
    </location>
    <ligand>
        <name>UDP-N-acetyl-alpha-D-muramoyl-L-alanyl-D-glutamate</name>
        <dbReference type="ChEBI" id="CHEBI:83900"/>
    </ligand>
</feature>
<feature type="binding site" evidence="11">
    <location>
        <position position="387"/>
    </location>
    <ligand>
        <name>meso-2,6-diaminopimelate</name>
        <dbReference type="ChEBI" id="CHEBI:57791"/>
    </ligand>
</feature>
<dbReference type="PROSITE" id="PS01011">
    <property type="entry name" value="FOLYLPOLYGLU_SYNT_1"/>
    <property type="match status" value="1"/>
</dbReference>
<evidence type="ECO:0000259" key="15">
    <source>
        <dbReference type="Pfam" id="PF08245"/>
    </source>
</evidence>
<keyword evidence="5 11" id="KW-0547">Nucleotide-binding</keyword>
<feature type="domain" description="Mur ligase N-terminal catalytic" evidence="13">
    <location>
        <begin position="23"/>
        <end position="102"/>
    </location>
</feature>
<dbReference type="EC" id="6.3.2.13" evidence="11"/>
<evidence type="ECO:0000256" key="1">
    <source>
        <dbReference type="ARBA" id="ARBA00005898"/>
    </source>
</evidence>
<dbReference type="PANTHER" id="PTHR23135:SF4">
    <property type="entry name" value="UDP-N-ACETYLMURAMOYL-L-ALANYL-D-GLUTAMATE--2,6-DIAMINOPIMELATE LIGASE MURE HOMOLOG, CHLOROPLASTIC"/>
    <property type="match status" value="1"/>
</dbReference>
<evidence type="ECO:0000256" key="4">
    <source>
        <dbReference type="ARBA" id="ARBA00022618"/>
    </source>
</evidence>
<dbReference type="InterPro" id="IPR036615">
    <property type="entry name" value="Mur_ligase_C_dom_sf"/>
</dbReference>
<protein>
    <recommendedName>
        <fullName evidence="11">UDP-N-acetylmuramoyl-L-alanyl-D-glutamate--2,6-diaminopimelate ligase</fullName>
        <ecNumber evidence="11">6.3.2.13</ecNumber>
    </recommendedName>
    <alternativeName>
        <fullName evidence="11">Meso-A2pm-adding enzyme</fullName>
    </alternativeName>
    <alternativeName>
        <fullName evidence="11">Meso-diaminopimelate-adding enzyme</fullName>
    </alternativeName>
    <alternativeName>
        <fullName evidence="11">UDP-MurNAc-L-Ala-D-Glu:meso-diaminopimelate ligase</fullName>
    </alternativeName>
    <alternativeName>
        <fullName evidence="11">UDP-MurNAc-tripeptide synthetase</fullName>
    </alternativeName>
    <alternativeName>
        <fullName evidence="11">UDP-N-acetylmuramyl-tripeptide synthetase</fullName>
    </alternativeName>
</protein>
<feature type="binding site" evidence="11">
    <location>
        <begin position="158"/>
        <end position="159"/>
    </location>
    <ligand>
        <name>UDP-N-acetyl-alpha-D-muramoyl-L-alanyl-D-glutamate</name>
        <dbReference type="ChEBI" id="CHEBI:83900"/>
    </ligand>
</feature>
<gene>
    <name evidence="11" type="primary">murE</name>
    <name evidence="16" type="ORF">EZI54_09955</name>
</gene>
<evidence type="ECO:0000313" key="17">
    <source>
        <dbReference type="Proteomes" id="UP000313645"/>
    </source>
</evidence>
<keyword evidence="10 11" id="KW-0961">Cell wall biogenesis/degradation</keyword>
<feature type="binding site" evidence="11">
    <location>
        <position position="191"/>
    </location>
    <ligand>
        <name>UDP-N-acetyl-alpha-D-muramoyl-L-alanyl-D-glutamate</name>
        <dbReference type="ChEBI" id="CHEBI:83900"/>
    </ligand>
</feature>
<evidence type="ECO:0000256" key="10">
    <source>
        <dbReference type="ARBA" id="ARBA00023316"/>
    </source>
</evidence>
<keyword evidence="17" id="KW-1185">Reference proteome</keyword>
<dbReference type="InterPro" id="IPR013221">
    <property type="entry name" value="Mur_ligase_cen"/>
</dbReference>
<comment type="similarity">
    <text evidence="1 11">Belongs to the MurCDEF family. MurE subfamily.</text>
</comment>
<name>A0ABY1ZL29_9GAMM</name>
<dbReference type="EMBL" id="SJDL01000012">
    <property type="protein sequence ID" value="TBW56259.1"/>
    <property type="molecule type" value="Genomic_DNA"/>
</dbReference>
<dbReference type="SUPFAM" id="SSF53623">
    <property type="entry name" value="MurD-like peptide ligases, catalytic domain"/>
    <property type="match status" value="1"/>
</dbReference>
<dbReference type="Gene3D" id="3.40.1190.10">
    <property type="entry name" value="Mur-like, catalytic domain"/>
    <property type="match status" value="1"/>
</dbReference>
<dbReference type="InterPro" id="IPR005761">
    <property type="entry name" value="UDP-N-AcMur-Glu-dNH2Pim_ligase"/>
</dbReference>
<evidence type="ECO:0000313" key="16">
    <source>
        <dbReference type="EMBL" id="TBW56259.1"/>
    </source>
</evidence>
<keyword evidence="11" id="KW-0460">Magnesium</keyword>
<evidence type="ECO:0000256" key="6">
    <source>
        <dbReference type="ARBA" id="ARBA00022840"/>
    </source>
</evidence>
<dbReference type="NCBIfam" id="NF001126">
    <property type="entry name" value="PRK00139.1-4"/>
    <property type="match status" value="1"/>
</dbReference>
<dbReference type="Gene3D" id="3.40.1390.10">
    <property type="entry name" value="MurE/MurF, N-terminal domain"/>
    <property type="match status" value="1"/>
</dbReference>
<keyword evidence="7 11" id="KW-0133">Cell shape</keyword>
<evidence type="ECO:0000256" key="3">
    <source>
        <dbReference type="ARBA" id="ARBA00022598"/>
    </source>
</evidence>
<dbReference type="Pfam" id="PF02875">
    <property type="entry name" value="Mur_ligase_C"/>
    <property type="match status" value="1"/>
</dbReference>
<dbReference type="SUPFAM" id="SSF63418">
    <property type="entry name" value="MurE/MurF N-terminal domain"/>
    <property type="match status" value="1"/>
</dbReference>
<feature type="short sequence motif" description="Meso-diaminopimelate recognition motif" evidence="11">
    <location>
        <begin position="411"/>
        <end position="414"/>
    </location>
</feature>
<keyword evidence="2 11" id="KW-0963">Cytoplasm</keyword>
<proteinExistence type="inferred from homology"/>
<comment type="caution">
    <text evidence="16">The sequence shown here is derived from an EMBL/GenBank/DDBJ whole genome shotgun (WGS) entry which is preliminary data.</text>
</comment>
<keyword evidence="9 11" id="KW-0131">Cell cycle</keyword>
<dbReference type="Pfam" id="PF01225">
    <property type="entry name" value="Mur_ligase"/>
    <property type="match status" value="1"/>
</dbReference>
<feature type="binding site" evidence="11">
    <location>
        <begin position="116"/>
        <end position="122"/>
    </location>
    <ligand>
        <name>ATP</name>
        <dbReference type="ChEBI" id="CHEBI:30616"/>
    </ligand>
</feature>
<dbReference type="GO" id="GO:0008765">
    <property type="term" value="F:UDP-N-acetylmuramoylalanyl-D-glutamate-2,6-diaminopimelate ligase activity"/>
    <property type="evidence" value="ECO:0007669"/>
    <property type="project" value="UniProtKB-EC"/>
</dbReference>
<accession>A0ABY1ZL29</accession>
<comment type="cofactor">
    <cofactor evidence="11">
        <name>Mg(2+)</name>
        <dbReference type="ChEBI" id="CHEBI:18420"/>
    </cofactor>
</comment>
<evidence type="ECO:0000256" key="5">
    <source>
        <dbReference type="ARBA" id="ARBA00022741"/>
    </source>
</evidence>
<feature type="binding site" evidence="11">
    <location>
        <position position="462"/>
    </location>
    <ligand>
        <name>meso-2,6-diaminopimelate</name>
        <dbReference type="ChEBI" id="CHEBI:57791"/>
    </ligand>
</feature>
<dbReference type="SUPFAM" id="SSF53244">
    <property type="entry name" value="MurD-like peptide ligases, peptide-binding domain"/>
    <property type="match status" value="1"/>
</dbReference>
<evidence type="ECO:0000259" key="14">
    <source>
        <dbReference type="Pfam" id="PF02875"/>
    </source>
</evidence>
<dbReference type="Proteomes" id="UP000313645">
    <property type="component" value="Unassembled WGS sequence"/>
</dbReference>
<keyword evidence="4 11" id="KW-0132">Cell division</keyword>
<reference evidence="16 17" key="1">
    <citation type="submission" date="2019-02" db="EMBL/GenBank/DDBJ databases">
        <title>Marinobacter halodurans sp. nov., a marine bacterium isolated from sea tidal flat.</title>
        <authorList>
            <person name="Yoo Y."/>
            <person name="Lee D.W."/>
            <person name="Kim B.S."/>
            <person name="Kim J.-J."/>
        </authorList>
    </citation>
    <scope>NUCLEOTIDE SEQUENCE [LARGE SCALE GENOMIC DNA]</scope>
    <source>
        <strain evidence="16 17">YJ-S3-2</strain>
    </source>
</reference>
<dbReference type="Pfam" id="PF08245">
    <property type="entry name" value="Mur_ligase_M"/>
    <property type="match status" value="1"/>
</dbReference>
<feature type="binding site" evidence="11">
    <location>
        <begin position="411"/>
        <end position="414"/>
    </location>
    <ligand>
        <name>meso-2,6-diaminopimelate</name>
        <dbReference type="ChEBI" id="CHEBI:57791"/>
    </ligand>
</feature>
<evidence type="ECO:0000256" key="12">
    <source>
        <dbReference type="RuleBase" id="RU004135"/>
    </source>
</evidence>
<feature type="binding site" evidence="11">
    <location>
        <position position="185"/>
    </location>
    <ligand>
        <name>UDP-N-acetyl-alpha-D-muramoyl-L-alanyl-D-glutamate</name>
        <dbReference type="ChEBI" id="CHEBI:83900"/>
    </ligand>
</feature>
<evidence type="ECO:0000256" key="7">
    <source>
        <dbReference type="ARBA" id="ARBA00022960"/>
    </source>
</evidence>
<dbReference type="InterPro" id="IPR018109">
    <property type="entry name" value="Folylpolyglutamate_synth_CS"/>
</dbReference>
<evidence type="ECO:0000256" key="2">
    <source>
        <dbReference type="ARBA" id="ARBA00022490"/>
    </source>
</evidence>
<feature type="domain" description="Mur ligase central" evidence="15">
    <location>
        <begin position="114"/>
        <end position="316"/>
    </location>
</feature>
<evidence type="ECO:0000259" key="13">
    <source>
        <dbReference type="Pfam" id="PF01225"/>
    </source>
</evidence>
<feature type="binding site" evidence="11">
    <location>
        <position position="193"/>
    </location>
    <ligand>
        <name>UDP-N-acetyl-alpha-D-muramoyl-L-alanyl-D-glutamate</name>
        <dbReference type="ChEBI" id="CHEBI:83900"/>
    </ligand>
</feature>
<organism evidence="16 17">
    <name type="scientific">Marinobacter halodurans</name>
    <dbReference type="NCBI Taxonomy" id="2528979"/>
    <lineage>
        <taxon>Bacteria</taxon>
        <taxon>Pseudomonadati</taxon>
        <taxon>Pseudomonadota</taxon>
        <taxon>Gammaproteobacteria</taxon>
        <taxon>Pseudomonadales</taxon>
        <taxon>Marinobacteraceae</taxon>
        <taxon>Marinobacter</taxon>
    </lineage>
</organism>
<feature type="modified residue" description="N6-carboxylysine" evidence="11">
    <location>
        <position position="225"/>
    </location>
</feature>
<dbReference type="InterPro" id="IPR004101">
    <property type="entry name" value="Mur_ligase_C"/>
</dbReference>
<keyword evidence="8 11" id="KW-0573">Peptidoglycan synthesis</keyword>
<dbReference type="RefSeq" id="WP_131481519.1">
    <property type="nucleotide sequence ID" value="NZ_SJDL01000012.1"/>
</dbReference>
<dbReference type="PANTHER" id="PTHR23135">
    <property type="entry name" value="MUR LIGASE FAMILY MEMBER"/>
    <property type="match status" value="1"/>
</dbReference>
<sequence length="495" mass="52963">MGMTSLNHLLAGIVDVPSVFDVTIHGLTADSREVRSGDAFVAIAGASTPADRYVTDAIESGAVVVMIDVGDGDPACYERSGALVVAVPSLKQRMGMIADRFYGSPSRELDVIGVTGTNGKTSVTYFVSQLLSSVGHSCGIIGTLGYGVGGQMTPATHTTPDVITINRALRRIRVSGGKAVAMEVSSHALDQGRVNDVRIRGAIFTNLTRDHLDYHGSMEAYAEAKSLLFRRDGLEFAVINFDDPFGRQLHGQLEGQCDRIRYSLHESQTELWLKSLTAHADGFDATFDGAWGEFSMSAPLLGTFNVSNVMAAMATALQLGASRDDVASAAKKLLPPPGRLEVFAGAAGIRVVVDYAHTPDALQNALQALKPHVEGQLWCVFGCGGDRDTGKRPEMAAVAEKLADRVIMTDDNPRTEDAGVIVKQILAGFTDEGRVEVIHDREAAIRQAVFEALPGDVVLVAGKGHETYQEIQGERHDFSDAGVVRQALVDREAEQ</sequence>
<dbReference type="InterPro" id="IPR035911">
    <property type="entry name" value="MurE/MurF_N"/>
</dbReference>
<comment type="catalytic activity">
    <reaction evidence="11">
        <text>UDP-N-acetyl-alpha-D-muramoyl-L-alanyl-D-glutamate + meso-2,6-diaminopimelate + ATP = UDP-N-acetyl-alpha-D-muramoyl-L-alanyl-gamma-D-glutamyl-meso-2,6-diaminopimelate + ADP + phosphate + H(+)</text>
        <dbReference type="Rhea" id="RHEA:23676"/>
        <dbReference type="ChEBI" id="CHEBI:15378"/>
        <dbReference type="ChEBI" id="CHEBI:30616"/>
        <dbReference type="ChEBI" id="CHEBI:43474"/>
        <dbReference type="ChEBI" id="CHEBI:57791"/>
        <dbReference type="ChEBI" id="CHEBI:83900"/>
        <dbReference type="ChEBI" id="CHEBI:83905"/>
        <dbReference type="ChEBI" id="CHEBI:456216"/>
        <dbReference type="EC" id="6.3.2.13"/>
    </reaction>
</comment>
<evidence type="ECO:0000256" key="8">
    <source>
        <dbReference type="ARBA" id="ARBA00022984"/>
    </source>
</evidence>
<feature type="binding site" evidence="11">
    <location>
        <position position="466"/>
    </location>
    <ligand>
        <name>meso-2,6-diaminopimelate</name>
        <dbReference type="ChEBI" id="CHEBI:57791"/>
    </ligand>
</feature>
<dbReference type="NCBIfam" id="NF001124">
    <property type="entry name" value="PRK00139.1-2"/>
    <property type="match status" value="1"/>
</dbReference>